<dbReference type="InterPro" id="IPR050072">
    <property type="entry name" value="Peptidase_M20A"/>
</dbReference>
<dbReference type="EC" id="3.5.1.16" evidence="8"/>
<dbReference type="KEGG" id="cace:CACET_c13590"/>
<keyword evidence="9" id="KW-1185">Reference proteome</keyword>
<evidence type="ECO:0000256" key="1">
    <source>
        <dbReference type="ARBA" id="ARBA00001941"/>
    </source>
</evidence>
<evidence type="ECO:0000256" key="7">
    <source>
        <dbReference type="ARBA" id="ARBA00023285"/>
    </source>
</evidence>
<dbReference type="GO" id="GO:0008777">
    <property type="term" value="F:acetylornithine deacetylase activity"/>
    <property type="evidence" value="ECO:0007669"/>
    <property type="project" value="UniProtKB-EC"/>
</dbReference>
<evidence type="ECO:0000256" key="3">
    <source>
        <dbReference type="ARBA" id="ARBA00006247"/>
    </source>
</evidence>
<dbReference type="NCBIfam" id="TIGR01910">
    <property type="entry name" value="DapE-ArgE"/>
    <property type="match status" value="1"/>
</dbReference>
<evidence type="ECO:0000256" key="4">
    <source>
        <dbReference type="ARBA" id="ARBA00022723"/>
    </source>
</evidence>
<organism evidence="8 9">
    <name type="scientific">Clostridium aceticum</name>
    <dbReference type="NCBI Taxonomy" id="84022"/>
    <lineage>
        <taxon>Bacteria</taxon>
        <taxon>Bacillati</taxon>
        <taxon>Bacillota</taxon>
        <taxon>Clostridia</taxon>
        <taxon>Eubacteriales</taxon>
        <taxon>Clostridiaceae</taxon>
        <taxon>Clostridium</taxon>
    </lineage>
</organism>
<name>A0A0D8IBT5_9CLOT</name>
<evidence type="ECO:0000313" key="8">
    <source>
        <dbReference type="EMBL" id="AKL94824.1"/>
    </source>
</evidence>
<dbReference type="Pfam" id="PF07687">
    <property type="entry name" value="M20_dimer"/>
    <property type="match status" value="1"/>
</dbReference>
<dbReference type="InterPro" id="IPR010182">
    <property type="entry name" value="ArgE/DapE"/>
</dbReference>
<keyword evidence="5 8" id="KW-0378">Hydrolase</keyword>
<dbReference type="Pfam" id="PF01546">
    <property type="entry name" value="Peptidase_M20"/>
    <property type="match status" value="1"/>
</dbReference>
<dbReference type="SUPFAM" id="SSF55031">
    <property type="entry name" value="Bacterial exopeptidase dimerisation domain"/>
    <property type="match status" value="1"/>
</dbReference>
<dbReference type="InterPro" id="IPR002933">
    <property type="entry name" value="Peptidase_M20"/>
</dbReference>
<dbReference type="EMBL" id="CP009687">
    <property type="protein sequence ID" value="AKL94824.1"/>
    <property type="molecule type" value="Genomic_DNA"/>
</dbReference>
<dbReference type="OrthoDB" id="9792335at2"/>
<dbReference type="GO" id="GO:0046872">
    <property type="term" value="F:metal ion binding"/>
    <property type="evidence" value="ECO:0007669"/>
    <property type="project" value="UniProtKB-KW"/>
</dbReference>
<comment type="cofactor">
    <cofactor evidence="1">
        <name>Co(2+)</name>
        <dbReference type="ChEBI" id="CHEBI:48828"/>
    </cofactor>
</comment>
<dbReference type="Gene3D" id="3.40.630.10">
    <property type="entry name" value="Zn peptidases"/>
    <property type="match status" value="1"/>
</dbReference>
<reference evidence="8 9" key="1">
    <citation type="submission" date="2014-10" db="EMBL/GenBank/DDBJ databases">
        <title>Genome sequence of Clostridium aceticum DSM 1496.</title>
        <authorList>
            <person name="Poehlein A."/>
            <person name="Schiel-Bengelsdorf B."/>
            <person name="Gottschalk G."/>
            <person name="Duerre P."/>
            <person name="Daniel R."/>
        </authorList>
    </citation>
    <scope>NUCLEOTIDE SEQUENCE [LARGE SCALE GENOMIC DNA]</scope>
    <source>
        <strain evidence="8 9">DSM 1496</strain>
    </source>
</reference>
<dbReference type="PANTHER" id="PTHR43808:SF25">
    <property type="entry name" value="PEPTIDASE M20 DIMERISATION DOMAIN-CONTAINING PROTEIN"/>
    <property type="match status" value="1"/>
</dbReference>
<dbReference type="AlphaFoldDB" id="A0A0D8IBT5"/>
<dbReference type="RefSeq" id="WP_044823607.1">
    <property type="nucleotide sequence ID" value="NZ_CP009687.1"/>
</dbReference>
<dbReference type="Gene3D" id="3.30.70.360">
    <property type="match status" value="1"/>
</dbReference>
<dbReference type="SUPFAM" id="SSF53187">
    <property type="entry name" value="Zn-dependent exopeptidases"/>
    <property type="match status" value="1"/>
</dbReference>
<dbReference type="InterPro" id="IPR036264">
    <property type="entry name" value="Bact_exopeptidase_dim_dom"/>
</dbReference>
<dbReference type="Proteomes" id="UP000035704">
    <property type="component" value="Chromosome"/>
</dbReference>
<dbReference type="PATRIC" id="fig|84022.5.peg.2819"/>
<keyword evidence="7" id="KW-0170">Cobalt</keyword>
<evidence type="ECO:0000313" key="9">
    <source>
        <dbReference type="Proteomes" id="UP000035704"/>
    </source>
</evidence>
<evidence type="ECO:0000256" key="6">
    <source>
        <dbReference type="ARBA" id="ARBA00022833"/>
    </source>
</evidence>
<accession>A0A0D8IBT5</accession>
<dbReference type="STRING" id="84022.CACET_c13590"/>
<dbReference type="InterPro" id="IPR011650">
    <property type="entry name" value="Peptidase_M20_dimer"/>
</dbReference>
<dbReference type="PANTHER" id="PTHR43808">
    <property type="entry name" value="ACETYLORNITHINE DEACETYLASE"/>
    <property type="match status" value="1"/>
</dbReference>
<gene>
    <name evidence="8" type="primary">argE</name>
    <name evidence="8" type="ORF">CACET_c13590</name>
</gene>
<comment type="similarity">
    <text evidence="3">Belongs to the peptidase M20A family.</text>
</comment>
<keyword evidence="6" id="KW-0862">Zinc</keyword>
<evidence type="ECO:0000256" key="2">
    <source>
        <dbReference type="ARBA" id="ARBA00001947"/>
    </source>
</evidence>
<comment type="cofactor">
    <cofactor evidence="2">
        <name>Zn(2+)</name>
        <dbReference type="ChEBI" id="CHEBI:29105"/>
    </cofactor>
</comment>
<keyword evidence="4" id="KW-0479">Metal-binding</keyword>
<protein>
    <submittedName>
        <fullName evidence="8">Acetylornithine deacetylase ArgE</fullName>
        <ecNumber evidence="8">3.5.1.16</ecNumber>
    </submittedName>
</protein>
<evidence type="ECO:0000256" key="5">
    <source>
        <dbReference type="ARBA" id="ARBA00022801"/>
    </source>
</evidence>
<sequence length="424" mass="46948">MIERLKETLQINRDKYIGWLKHLISINTEVIGHGIKGGREKNGQEYIEGLLKSLGAVIERDQLDEERILKGVSCYQEGNLGHDYRDRFNVYGRFDGIEDGNTLLFNGHVDTMPPGDLQDWDINPWEPEIKDGLLYGLGAADMKAGLMASIAAYDLIKEAGINLKGKVLINSVVDEEGGGNGTLTSMLYGNQADGAVVCEPTGNKIIIAHMGFVFFDIKTQGLAVHSGNKWRGVSAIEKMMKIINGLDELEEDWKTQYTNPLLPLPNLNVGEIHGGSAGSTVASSCSIKICVHYLPEVMSYDSVVEEITEKINSISDQDTWLKEHRPTWEIYQAGGGFQIAQEHHFVQTALKAFQNISETLIAGSPAGNDARLIHNIGKIPTIIAGPGNLEQCHAVNEYVSVDMYINYILKYAKLILDFCDYKNF</sequence>
<proteinExistence type="inferred from homology"/>